<dbReference type="InParanoid" id="E9I634"/>
<reference evidence="2 3" key="1">
    <citation type="journal article" date="2011" name="Science">
        <title>The ecoresponsive genome of Daphnia pulex.</title>
        <authorList>
            <person name="Colbourne J.K."/>
            <person name="Pfrender M.E."/>
            <person name="Gilbert D."/>
            <person name="Thomas W.K."/>
            <person name="Tucker A."/>
            <person name="Oakley T.H."/>
            <person name="Tokishita S."/>
            <person name="Aerts A."/>
            <person name="Arnold G.J."/>
            <person name="Basu M.K."/>
            <person name="Bauer D.J."/>
            <person name="Caceres C.E."/>
            <person name="Carmel L."/>
            <person name="Casola C."/>
            <person name="Choi J.H."/>
            <person name="Detter J.C."/>
            <person name="Dong Q."/>
            <person name="Dusheyko S."/>
            <person name="Eads B.D."/>
            <person name="Frohlich T."/>
            <person name="Geiler-Samerotte K.A."/>
            <person name="Gerlach D."/>
            <person name="Hatcher P."/>
            <person name="Jogdeo S."/>
            <person name="Krijgsveld J."/>
            <person name="Kriventseva E.V."/>
            <person name="Kultz D."/>
            <person name="Laforsch C."/>
            <person name="Lindquist E."/>
            <person name="Lopez J."/>
            <person name="Manak J.R."/>
            <person name="Muller J."/>
            <person name="Pangilinan J."/>
            <person name="Patwardhan R.P."/>
            <person name="Pitluck S."/>
            <person name="Pritham E.J."/>
            <person name="Rechtsteiner A."/>
            <person name="Rho M."/>
            <person name="Rogozin I.B."/>
            <person name="Sakarya O."/>
            <person name="Salamov A."/>
            <person name="Schaack S."/>
            <person name="Shapiro H."/>
            <person name="Shiga Y."/>
            <person name="Skalitzky C."/>
            <person name="Smith Z."/>
            <person name="Souvorov A."/>
            <person name="Sung W."/>
            <person name="Tang Z."/>
            <person name="Tsuchiya D."/>
            <person name="Tu H."/>
            <person name="Vos H."/>
            <person name="Wang M."/>
            <person name="Wolf Y.I."/>
            <person name="Yamagata H."/>
            <person name="Yamada T."/>
            <person name="Ye Y."/>
            <person name="Shaw J.R."/>
            <person name="Andrews J."/>
            <person name="Crease T.J."/>
            <person name="Tang H."/>
            <person name="Lucas S.M."/>
            <person name="Robertson H.M."/>
            <person name="Bork P."/>
            <person name="Koonin E.V."/>
            <person name="Zdobnov E.M."/>
            <person name="Grigoriev I.V."/>
            <person name="Lynch M."/>
            <person name="Boore J.L."/>
        </authorList>
    </citation>
    <scope>NUCLEOTIDE SEQUENCE [LARGE SCALE GENOMIC DNA]</scope>
</reference>
<feature type="compositionally biased region" description="Low complexity" evidence="1">
    <location>
        <begin position="36"/>
        <end position="46"/>
    </location>
</feature>
<evidence type="ECO:0000256" key="1">
    <source>
        <dbReference type="SAM" id="MobiDB-lite"/>
    </source>
</evidence>
<dbReference type="Proteomes" id="UP000000305">
    <property type="component" value="Unassembled WGS sequence"/>
</dbReference>
<dbReference type="KEGG" id="dpx:DAPPUDRAFT_342738"/>
<dbReference type="EMBL" id="GL736101">
    <property type="protein sequence ID" value="EFX60546.1"/>
    <property type="molecule type" value="Genomic_DNA"/>
</dbReference>
<name>E9I634_DAPPU</name>
<organism evidence="2 3">
    <name type="scientific">Daphnia pulex</name>
    <name type="common">Water flea</name>
    <dbReference type="NCBI Taxonomy" id="6669"/>
    <lineage>
        <taxon>Eukaryota</taxon>
        <taxon>Metazoa</taxon>
        <taxon>Ecdysozoa</taxon>
        <taxon>Arthropoda</taxon>
        <taxon>Crustacea</taxon>
        <taxon>Branchiopoda</taxon>
        <taxon>Diplostraca</taxon>
        <taxon>Cladocera</taxon>
        <taxon>Anomopoda</taxon>
        <taxon>Daphniidae</taxon>
        <taxon>Daphnia</taxon>
    </lineage>
</organism>
<dbReference type="AlphaFoldDB" id="E9I634"/>
<gene>
    <name evidence="2" type="ORF">DAPPUDRAFT_342738</name>
</gene>
<protein>
    <submittedName>
        <fullName evidence="2">Uncharacterized protein</fullName>
    </submittedName>
</protein>
<evidence type="ECO:0000313" key="3">
    <source>
        <dbReference type="Proteomes" id="UP000000305"/>
    </source>
</evidence>
<sequence length="61" mass="6515">MDIAIEEEKAVNTAKQLNGGADPYAAATSTYKADRNAGNQNRQGGQQERGRSGSRGHHRSS</sequence>
<feature type="region of interest" description="Disordered" evidence="1">
    <location>
        <begin position="30"/>
        <end position="61"/>
    </location>
</feature>
<evidence type="ECO:0000313" key="2">
    <source>
        <dbReference type="EMBL" id="EFX60546.1"/>
    </source>
</evidence>
<accession>E9I634</accession>
<dbReference type="HOGENOM" id="CLU_2929342_0_0_1"/>
<keyword evidence="3" id="KW-1185">Reference proteome</keyword>
<feature type="non-terminal residue" evidence="2">
    <location>
        <position position="61"/>
    </location>
</feature>
<proteinExistence type="predicted"/>
<feature type="compositionally biased region" description="Basic residues" evidence="1">
    <location>
        <begin position="52"/>
        <end position="61"/>
    </location>
</feature>